<dbReference type="InterPro" id="IPR052570">
    <property type="entry name" value="FliJ"/>
</dbReference>
<keyword evidence="12" id="KW-1185">Reference proteome</keyword>
<dbReference type="EMBL" id="CP000267">
    <property type="protein sequence ID" value="ABD68305.1"/>
    <property type="molecule type" value="Genomic_DNA"/>
</dbReference>
<keyword evidence="10" id="KW-1006">Bacterial flagellum protein export</keyword>
<reference evidence="12" key="1">
    <citation type="submission" date="2006-02" db="EMBL/GenBank/DDBJ databases">
        <title>Complete sequence of chromosome of Rhodoferax ferrireducens DSM 15236.</title>
        <authorList>
            <person name="Copeland A."/>
            <person name="Lucas S."/>
            <person name="Lapidus A."/>
            <person name="Barry K."/>
            <person name="Detter J.C."/>
            <person name="Glavina del Rio T."/>
            <person name="Hammon N."/>
            <person name="Israni S."/>
            <person name="Pitluck S."/>
            <person name="Brettin T."/>
            <person name="Bruce D."/>
            <person name="Han C."/>
            <person name="Tapia R."/>
            <person name="Gilna P."/>
            <person name="Kiss H."/>
            <person name="Schmutz J."/>
            <person name="Larimer F."/>
            <person name="Land M."/>
            <person name="Kyrpides N."/>
            <person name="Ivanova N."/>
            <person name="Richardson P."/>
        </authorList>
    </citation>
    <scope>NUCLEOTIDE SEQUENCE [LARGE SCALE GENOMIC DNA]</scope>
    <source>
        <strain evidence="12">ATCC BAA-621 / DSM 15236 / T118</strain>
    </source>
</reference>
<evidence type="ECO:0000256" key="3">
    <source>
        <dbReference type="ARBA" id="ARBA00020392"/>
    </source>
</evidence>
<dbReference type="AlphaFoldDB" id="Q221J8"/>
<evidence type="ECO:0000313" key="12">
    <source>
        <dbReference type="Proteomes" id="UP000008332"/>
    </source>
</evidence>
<dbReference type="OrthoDB" id="9156338at2"/>
<keyword evidence="7" id="KW-1005">Bacterial flagellum biogenesis</keyword>
<keyword evidence="9" id="KW-0472">Membrane</keyword>
<evidence type="ECO:0000256" key="4">
    <source>
        <dbReference type="ARBA" id="ARBA00022448"/>
    </source>
</evidence>
<dbReference type="RefSeq" id="WP_011462878.1">
    <property type="nucleotide sequence ID" value="NC_007908.1"/>
</dbReference>
<evidence type="ECO:0000256" key="8">
    <source>
        <dbReference type="ARBA" id="ARBA00022927"/>
    </source>
</evidence>
<keyword evidence="11" id="KW-0966">Cell projection</keyword>
<dbReference type="GO" id="GO:0044781">
    <property type="term" value="P:bacterial-type flagellum organization"/>
    <property type="evidence" value="ECO:0007669"/>
    <property type="project" value="UniProtKB-KW"/>
</dbReference>
<evidence type="ECO:0000256" key="5">
    <source>
        <dbReference type="ARBA" id="ARBA00022475"/>
    </source>
</evidence>
<dbReference type="InterPro" id="IPR053716">
    <property type="entry name" value="Flag_assembly_chemotaxis_eff"/>
</dbReference>
<dbReference type="NCBIfam" id="TIGR02473">
    <property type="entry name" value="flagell_FliJ"/>
    <property type="match status" value="1"/>
</dbReference>
<sequence>MSAVKSFLLAIDLSTRKRDEAAQDLMRVQSAHVFAQDQMNQLEVYAAETASRWTACAQVGTTPELMRHHYQFLDRLQHAIGLQQGVLANESRKVAQAKRLVLEAEFRLVSLKQVLKKKQAGLALVQTRREQKQMDEFAALQTRRTSAGHFSGNQL</sequence>
<dbReference type="GO" id="GO:0005886">
    <property type="term" value="C:plasma membrane"/>
    <property type="evidence" value="ECO:0007669"/>
    <property type="project" value="UniProtKB-SubCell"/>
</dbReference>
<evidence type="ECO:0000256" key="1">
    <source>
        <dbReference type="ARBA" id="ARBA00004413"/>
    </source>
</evidence>
<dbReference type="eggNOG" id="COG2882">
    <property type="taxonomic scope" value="Bacteria"/>
</dbReference>
<dbReference type="GO" id="GO:0006935">
    <property type="term" value="P:chemotaxis"/>
    <property type="evidence" value="ECO:0007669"/>
    <property type="project" value="UniProtKB-KW"/>
</dbReference>
<keyword evidence="4" id="KW-0813">Transport</keyword>
<keyword evidence="6" id="KW-0145">Chemotaxis</keyword>
<name>Q221J8_ALBFT</name>
<dbReference type="Pfam" id="PF02050">
    <property type="entry name" value="FliJ"/>
    <property type="match status" value="1"/>
</dbReference>
<dbReference type="KEGG" id="rfr:Rfer_0554"/>
<dbReference type="Proteomes" id="UP000008332">
    <property type="component" value="Chromosome"/>
</dbReference>
<dbReference type="PANTHER" id="PTHR38786:SF1">
    <property type="entry name" value="FLAGELLAR FLIJ PROTEIN"/>
    <property type="match status" value="1"/>
</dbReference>
<evidence type="ECO:0000256" key="6">
    <source>
        <dbReference type="ARBA" id="ARBA00022500"/>
    </source>
</evidence>
<gene>
    <name evidence="11" type="ordered locus">Rfer_0554</name>
</gene>
<organism evidence="11 12">
    <name type="scientific">Albidiferax ferrireducens (strain ATCC BAA-621 / DSM 15236 / T118)</name>
    <name type="common">Rhodoferax ferrireducens</name>
    <dbReference type="NCBI Taxonomy" id="338969"/>
    <lineage>
        <taxon>Bacteria</taxon>
        <taxon>Pseudomonadati</taxon>
        <taxon>Pseudomonadota</taxon>
        <taxon>Betaproteobacteria</taxon>
        <taxon>Burkholderiales</taxon>
        <taxon>Comamonadaceae</taxon>
        <taxon>Rhodoferax</taxon>
    </lineage>
</organism>
<evidence type="ECO:0000256" key="9">
    <source>
        <dbReference type="ARBA" id="ARBA00023136"/>
    </source>
</evidence>
<evidence type="ECO:0000256" key="7">
    <source>
        <dbReference type="ARBA" id="ARBA00022795"/>
    </source>
</evidence>
<keyword evidence="11" id="KW-0969">Cilium</keyword>
<proteinExistence type="inferred from homology"/>
<evidence type="ECO:0000256" key="2">
    <source>
        <dbReference type="ARBA" id="ARBA00010004"/>
    </source>
</evidence>
<dbReference type="GO" id="GO:0009288">
    <property type="term" value="C:bacterial-type flagellum"/>
    <property type="evidence" value="ECO:0007669"/>
    <property type="project" value="InterPro"/>
</dbReference>
<dbReference type="STRING" id="338969.Rfer_0554"/>
<accession>Q221J8</accession>
<dbReference type="GO" id="GO:0071973">
    <property type="term" value="P:bacterial-type flagellum-dependent cell motility"/>
    <property type="evidence" value="ECO:0007669"/>
    <property type="project" value="InterPro"/>
</dbReference>
<keyword evidence="11" id="KW-0282">Flagellum</keyword>
<comment type="similarity">
    <text evidence="2">Belongs to the FliJ family.</text>
</comment>
<protein>
    <recommendedName>
        <fullName evidence="3">Flagellar FliJ protein</fullName>
    </recommendedName>
</protein>
<evidence type="ECO:0000256" key="10">
    <source>
        <dbReference type="ARBA" id="ARBA00023225"/>
    </source>
</evidence>
<evidence type="ECO:0000313" key="11">
    <source>
        <dbReference type="EMBL" id="ABD68305.1"/>
    </source>
</evidence>
<keyword evidence="5" id="KW-1003">Cell membrane</keyword>
<keyword evidence="8" id="KW-0653">Protein transport</keyword>
<dbReference type="PANTHER" id="PTHR38786">
    <property type="entry name" value="FLAGELLAR FLIJ PROTEIN"/>
    <property type="match status" value="1"/>
</dbReference>
<comment type="subcellular location">
    <subcellularLocation>
        <location evidence="1">Cell membrane</location>
        <topology evidence="1">Peripheral membrane protein</topology>
        <orientation evidence="1">Cytoplasmic side</orientation>
    </subcellularLocation>
</comment>
<dbReference type="HOGENOM" id="CLU_140293_0_0_4"/>
<dbReference type="GO" id="GO:0015031">
    <property type="term" value="P:protein transport"/>
    <property type="evidence" value="ECO:0007669"/>
    <property type="project" value="UniProtKB-KW"/>
</dbReference>
<dbReference type="InterPro" id="IPR012823">
    <property type="entry name" value="Flagell_FliJ"/>
</dbReference>
<dbReference type="Gene3D" id="1.10.287.1700">
    <property type="match status" value="1"/>
</dbReference>